<evidence type="ECO:0000256" key="8">
    <source>
        <dbReference type="ARBA" id="ARBA00023136"/>
    </source>
</evidence>
<reference evidence="11" key="1">
    <citation type="journal article" date="2014" name="Int. J. Syst. Evol. Microbiol.">
        <title>Complete genome sequence of Corynebacterium casei LMG S-19264T (=DSM 44701T), isolated from a smear-ripened cheese.</title>
        <authorList>
            <consortium name="US DOE Joint Genome Institute (JGI-PGF)"/>
            <person name="Walter F."/>
            <person name="Albersmeier A."/>
            <person name="Kalinowski J."/>
            <person name="Ruckert C."/>
        </authorList>
    </citation>
    <scope>NUCLEOTIDE SEQUENCE</scope>
    <source>
        <strain evidence="11">CGMCC 1.12919</strain>
    </source>
</reference>
<evidence type="ECO:0000256" key="6">
    <source>
        <dbReference type="ARBA" id="ARBA00022989"/>
    </source>
</evidence>
<dbReference type="NCBIfam" id="TIGR01410">
    <property type="entry name" value="tatB"/>
    <property type="match status" value="1"/>
</dbReference>
<keyword evidence="6 9" id="KW-1133">Transmembrane helix</keyword>
<evidence type="ECO:0000256" key="9">
    <source>
        <dbReference type="HAMAP-Rule" id="MF_00237"/>
    </source>
</evidence>
<organism evidence="11 12">
    <name type="scientific">Chelatococcus reniformis</name>
    <dbReference type="NCBI Taxonomy" id="1494448"/>
    <lineage>
        <taxon>Bacteria</taxon>
        <taxon>Pseudomonadati</taxon>
        <taxon>Pseudomonadota</taxon>
        <taxon>Alphaproteobacteria</taxon>
        <taxon>Hyphomicrobiales</taxon>
        <taxon>Chelatococcaceae</taxon>
        <taxon>Chelatococcus</taxon>
    </lineage>
</organism>
<evidence type="ECO:0000256" key="10">
    <source>
        <dbReference type="SAM" id="MobiDB-lite"/>
    </source>
</evidence>
<comment type="subcellular location">
    <subcellularLocation>
        <location evidence="9">Cell membrane</location>
        <topology evidence="9">Single-pass membrane protein</topology>
    </subcellularLocation>
    <subcellularLocation>
        <location evidence="1">Membrane</location>
        <topology evidence="1">Single-pass membrane protein</topology>
    </subcellularLocation>
</comment>
<evidence type="ECO:0000256" key="1">
    <source>
        <dbReference type="ARBA" id="ARBA00004167"/>
    </source>
</evidence>
<dbReference type="PRINTS" id="PR01506">
    <property type="entry name" value="TATBPROTEIN"/>
</dbReference>
<evidence type="ECO:0000256" key="5">
    <source>
        <dbReference type="ARBA" id="ARBA00022927"/>
    </source>
</evidence>
<evidence type="ECO:0000256" key="2">
    <source>
        <dbReference type="ARBA" id="ARBA00022448"/>
    </source>
</evidence>
<dbReference type="GO" id="GO:0008320">
    <property type="term" value="F:protein transmembrane transporter activity"/>
    <property type="evidence" value="ECO:0007669"/>
    <property type="project" value="UniProtKB-UniRule"/>
</dbReference>
<keyword evidence="8 9" id="KW-0472">Membrane</keyword>
<dbReference type="HAMAP" id="MF_00237">
    <property type="entry name" value="TatB"/>
    <property type="match status" value="1"/>
</dbReference>
<dbReference type="Pfam" id="PF02416">
    <property type="entry name" value="TatA_B_E"/>
    <property type="match status" value="1"/>
</dbReference>
<dbReference type="RefSeq" id="WP_188609976.1">
    <property type="nucleotide sequence ID" value="NZ_BMGG01000005.1"/>
</dbReference>
<evidence type="ECO:0000313" key="11">
    <source>
        <dbReference type="EMBL" id="GGC69342.1"/>
    </source>
</evidence>
<name>A0A916XGR3_9HYPH</name>
<comment type="function">
    <text evidence="9">Part of the twin-arginine translocation (Tat) system that transports large folded proteins containing a characteristic twin-arginine motif in their signal peptide across membranes. Together with TatC, TatB is part of a receptor directly interacting with Tat signal peptides. TatB may form an oligomeric binding site that transiently accommodates folded Tat precursor proteins before their translocation.</text>
</comment>
<comment type="subunit">
    <text evidence="9">The Tat system comprises two distinct complexes: a TatABC complex, containing multiple copies of TatA, TatB and TatC subunits, and a separate TatA complex, containing only TatA subunits. Substrates initially bind to the TatABC complex, which probably triggers association of the separate TatA complex to form the active translocon.</text>
</comment>
<dbReference type="EMBL" id="BMGG01000005">
    <property type="protein sequence ID" value="GGC69342.1"/>
    <property type="molecule type" value="Genomic_DNA"/>
</dbReference>
<dbReference type="InterPro" id="IPR018448">
    <property type="entry name" value="TatB"/>
</dbReference>
<evidence type="ECO:0000256" key="3">
    <source>
        <dbReference type="ARBA" id="ARBA00022475"/>
    </source>
</evidence>
<accession>A0A916XGR3</accession>
<dbReference type="Proteomes" id="UP000637002">
    <property type="component" value="Unassembled WGS sequence"/>
</dbReference>
<feature type="compositionally biased region" description="Low complexity" evidence="10">
    <location>
        <begin position="101"/>
        <end position="115"/>
    </location>
</feature>
<protein>
    <recommendedName>
        <fullName evidence="9">Sec-independent protein translocase protein TatB</fullName>
    </recommendedName>
</protein>
<dbReference type="PANTHER" id="PTHR33162:SF1">
    <property type="entry name" value="SEC-INDEPENDENT PROTEIN TRANSLOCASE PROTEIN TATA, CHLOROPLASTIC"/>
    <property type="match status" value="1"/>
</dbReference>
<dbReference type="InterPro" id="IPR003369">
    <property type="entry name" value="TatA/B/E"/>
</dbReference>
<keyword evidence="5 9" id="KW-0653">Protein transport</keyword>
<keyword evidence="3 9" id="KW-1003">Cell membrane</keyword>
<keyword evidence="2 9" id="KW-0813">Transport</keyword>
<keyword evidence="4 9" id="KW-0812">Transmembrane</keyword>
<dbReference type="AlphaFoldDB" id="A0A916XGR3"/>
<keyword evidence="7 9" id="KW-0811">Translocation</keyword>
<feature type="compositionally biased region" description="Basic and acidic residues" evidence="10">
    <location>
        <begin position="180"/>
        <end position="195"/>
    </location>
</feature>
<comment type="caution">
    <text evidence="11">The sequence shown here is derived from an EMBL/GenBank/DDBJ whole genome shotgun (WGS) entry which is preliminary data.</text>
</comment>
<evidence type="ECO:0000313" key="12">
    <source>
        <dbReference type="Proteomes" id="UP000637002"/>
    </source>
</evidence>
<dbReference type="PANTHER" id="PTHR33162">
    <property type="entry name" value="SEC-INDEPENDENT PROTEIN TRANSLOCASE PROTEIN TATA, CHLOROPLASTIC"/>
    <property type="match status" value="1"/>
</dbReference>
<proteinExistence type="inferred from homology"/>
<keyword evidence="12" id="KW-1185">Reference proteome</keyword>
<dbReference type="GO" id="GO:0033281">
    <property type="term" value="C:TAT protein transport complex"/>
    <property type="evidence" value="ECO:0007669"/>
    <property type="project" value="UniProtKB-UniRule"/>
</dbReference>
<evidence type="ECO:0000256" key="4">
    <source>
        <dbReference type="ARBA" id="ARBA00022692"/>
    </source>
</evidence>
<gene>
    <name evidence="9" type="primary">tatB</name>
    <name evidence="11" type="ORF">GCM10010994_29890</name>
</gene>
<comment type="similarity">
    <text evidence="9">Belongs to the TatB family.</text>
</comment>
<sequence>MFDIGWGELLLIGAVALVVIGPKDLPRALRTLGQMTGKMRRMAAEFQSQFNEAIREAEMDEIRRSVTDVKDTAQSFNPIQTIRDEIKGAIDGVKATTGPEASASDPAQAAAVTSAEGSAPAPPSVPDQALPAASATVPSAVVPPVPEAAATIAAAPAAAAPADPAAPLPNSAEGEADGPAADRSDTAADEGEAKPARRRKSAAANGASPPSASAKPRTRRAAAKPTPPDEGETP</sequence>
<evidence type="ECO:0000256" key="7">
    <source>
        <dbReference type="ARBA" id="ARBA00023010"/>
    </source>
</evidence>
<dbReference type="GO" id="GO:0043953">
    <property type="term" value="P:protein transport by the Tat complex"/>
    <property type="evidence" value="ECO:0007669"/>
    <property type="project" value="UniProtKB-UniRule"/>
</dbReference>
<dbReference type="Gene3D" id="1.20.5.3310">
    <property type="match status" value="1"/>
</dbReference>
<feature type="region of interest" description="Disordered" evidence="10">
    <location>
        <begin position="161"/>
        <end position="234"/>
    </location>
</feature>
<reference evidence="11" key="2">
    <citation type="submission" date="2020-09" db="EMBL/GenBank/DDBJ databases">
        <authorList>
            <person name="Sun Q."/>
            <person name="Zhou Y."/>
        </authorList>
    </citation>
    <scope>NUCLEOTIDE SEQUENCE</scope>
    <source>
        <strain evidence="11">CGMCC 1.12919</strain>
    </source>
</reference>
<feature type="region of interest" description="Disordered" evidence="10">
    <location>
        <begin position="95"/>
        <end position="131"/>
    </location>
</feature>
<feature type="compositionally biased region" description="Low complexity" evidence="10">
    <location>
        <begin position="202"/>
        <end position="215"/>
    </location>
</feature>